<dbReference type="InterPro" id="IPR015422">
    <property type="entry name" value="PyrdxlP-dep_Trfase_small"/>
</dbReference>
<dbReference type="Gene3D" id="3.90.1150.10">
    <property type="entry name" value="Aspartate Aminotransferase, domain 1"/>
    <property type="match status" value="1"/>
</dbReference>
<dbReference type="Pfam" id="PF00155">
    <property type="entry name" value="Aminotran_1_2"/>
    <property type="match status" value="1"/>
</dbReference>
<dbReference type="SUPFAM" id="SSF53383">
    <property type="entry name" value="PLP-dependent transferases"/>
    <property type="match status" value="1"/>
</dbReference>
<keyword evidence="12" id="KW-0012">Acyltransferase</keyword>
<evidence type="ECO:0000256" key="6">
    <source>
        <dbReference type="ARBA" id="ARBA00022679"/>
    </source>
</evidence>
<dbReference type="PANTHER" id="PTHR13693:SF100">
    <property type="entry name" value="8-AMINO-7-OXONONANOATE SYNTHASE"/>
    <property type="match status" value="1"/>
</dbReference>
<evidence type="ECO:0000259" key="11">
    <source>
        <dbReference type="Pfam" id="PF00155"/>
    </source>
</evidence>
<organism evidence="12 13">
    <name type="scientific">Thalassorhabdus alkalitolerans</name>
    <dbReference type="NCBI Taxonomy" id="2282697"/>
    <lineage>
        <taxon>Bacteria</taxon>
        <taxon>Bacillati</taxon>
        <taxon>Bacillota</taxon>
        <taxon>Bacilli</taxon>
        <taxon>Bacillales</taxon>
        <taxon>Bacillaceae</taxon>
        <taxon>Thalassorhabdus</taxon>
    </lineage>
</organism>
<dbReference type="Gene3D" id="3.40.640.10">
    <property type="entry name" value="Type I PLP-dependent aspartate aminotransferase-like (Major domain)"/>
    <property type="match status" value="1"/>
</dbReference>
<evidence type="ECO:0000256" key="1">
    <source>
        <dbReference type="ARBA" id="ARBA00001933"/>
    </source>
</evidence>
<dbReference type="PANTHER" id="PTHR13693">
    <property type="entry name" value="CLASS II AMINOTRANSFERASE/8-AMINO-7-OXONONANOATE SYNTHASE"/>
    <property type="match status" value="1"/>
</dbReference>
<evidence type="ECO:0000256" key="4">
    <source>
        <dbReference type="ARBA" id="ARBA00010008"/>
    </source>
</evidence>
<reference evidence="13" key="1">
    <citation type="journal article" date="2019" name="Int. J. Syst. Evol. Microbiol.">
        <title>The Global Catalogue of Microorganisms (GCM) 10K type strain sequencing project: providing services to taxonomists for standard genome sequencing and annotation.</title>
        <authorList>
            <consortium name="The Broad Institute Genomics Platform"/>
            <consortium name="The Broad Institute Genome Sequencing Center for Infectious Disease"/>
            <person name="Wu L."/>
            <person name="Ma J."/>
        </authorList>
    </citation>
    <scope>NUCLEOTIDE SEQUENCE [LARGE SCALE GENOMIC DNA]</scope>
    <source>
        <strain evidence="13">CECT 7184</strain>
    </source>
</reference>
<sequence length="398" mass="43899">MRQRTKSPLYQTINNELEDIAKQSLTRSLVSHKPLEKGWIRRNGKLMLNFSSNDYLGLAGHPEVKQGALQAIHDYGASASSSRLIVGSHPLYEETEQAITSWKQRDSALIVHNGYTANVGAISALASRNAVVYSDKLNHASIIDGIVLSRAKKRRYNHNDMNHLESLLKKDKDIENKIIITDSLFSMDGDFAPLEDIVTLKKHYGAFLIVDEAHSSGIYGPFGRGYSYQQKVDEEIDLFVGTCGKALGSFGAYVVADQIVIQYLVNKMRSFIFSTGLPPSVLGAIQASITLVQKDEERRRNLLQKSKLVRSILTEAGFNTCLSDSHIVPILTGDNETTLTFSSLLMEEGISAVAIRPPTVPPGEARIRLSTMAVHSDEDLISACQVIKRIGKELGVIT</sequence>
<evidence type="ECO:0000256" key="5">
    <source>
        <dbReference type="ARBA" id="ARBA00011738"/>
    </source>
</evidence>
<comment type="caution">
    <text evidence="12">The sequence shown here is derived from an EMBL/GenBank/DDBJ whole genome shotgun (WGS) entry which is preliminary data.</text>
</comment>
<evidence type="ECO:0000313" key="13">
    <source>
        <dbReference type="Proteomes" id="UP001596142"/>
    </source>
</evidence>
<dbReference type="InterPro" id="IPR015421">
    <property type="entry name" value="PyrdxlP-dep_Trfase_major"/>
</dbReference>
<proteinExistence type="inferred from homology"/>
<evidence type="ECO:0000256" key="2">
    <source>
        <dbReference type="ARBA" id="ARBA00002513"/>
    </source>
</evidence>
<accession>A0ABW0YKF4</accession>
<keyword evidence="13" id="KW-1185">Reference proteome</keyword>
<evidence type="ECO:0000256" key="3">
    <source>
        <dbReference type="ARBA" id="ARBA00004746"/>
    </source>
</evidence>
<evidence type="ECO:0000313" key="12">
    <source>
        <dbReference type="EMBL" id="MFC5712923.1"/>
    </source>
</evidence>
<dbReference type="EMBL" id="JBHSOZ010000003">
    <property type="protein sequence ID" value="MFC5712923.1"/>
    <property type="molecule type" value="Genomic_DNA"/>
</dbReference>
<protein>
    <recommendedName>
        <fullName evidence="10">8-amino-7-oxononanoate synthase</fullName>
        <ecNumber evidence="10">2.3.1.47</ecNumber>
    </recommendedName>
</protein>
<dbReference type="GO" id="GO:0008710">
    <property type="term" value="F:8-amino-7-oxononanoate synthase activity"/>
    <property type="evidence" value="ECO:0007669"/>
    <property type="project" value="UniProtKB-EC"/>
</dbReference>
<evidence type="ECO:0000256" key="7">
    <source>
        <dbReference type="ARBA" id="ARBA00022756"/>
    </source>
</evidence>
<dbReference type="CDD" id="cd06454">
    <property type="entry name" value="KBL_like"/>
    <property type="match status" value="1"/>
</dbReference>
<evidence type="ECO:0000256" key="8">
    <source>
        <dbReference type="ARBA" id="ARBA00022898"/>
    </source>
</evidence>
<keyword evidence="8" id="KW-0663">Pyridoxal phosphate</keyword>
<dbReference type="InterPro" id="IPR004839">
    <property type="entry name" value="Aminotransferase_I/II_large"/>
</dbReference>
<dbReference type="InterPro" id="IPR004723">
    <property type="entry name" value="AONS_Archaea/Proteobacteria"/>
</dbReference>
<gene>
    <name evidence="12" type="primary">bioF</name>
    <name evidence="12" type="ORF">ACFPU1_09025</name>
</gene>
<comment type="pathway">
    <text evidence="3">Cofactor biosynthesis; biotin biosynthesis.</text>
</comment>
<dbReference type="NCBIfam" id="TIGR00858">
    <property type="entry name" value="bioF"/>
    <property type="match status" value="1"/>
</dbReference>
<dbReference type="RefSeq" id="WP_385940254.1">
    <property type="nucleotide sequence ID" value="NZ_JBHSOZ010000003.1"/>
</dbReference>
<comment type="function">
    <text evidence="2">Catalyzes the decarboxylative condensation of pimeloyl-[acyl-carrier protein] and L-alanine to produce 8-amino-7-oxononanoate (AON), [acyl-carrier protein], and carbon dioxide.</text>
</comment>
<comment type="cofactor">
    <cofactor evidence="1">
        <name>pyridoxal 5'-phosphate</name>
        <dbReference type="ChEBI" id="CHEBI:597326"/>
    </cofactor>
</comment>
<comment type="similarity">
    <text evidence="4">Belongs to the class-II pyridoxal-phosphate-dependent aminotransferase family. BioF subfamily.</text>
</comment>
<keyword evidence="7" id="KW-0093">Biotin biosynthesis</keyword>
<evidence type="ECO:0000256" key="9">
    <source>
        <dbReference type="ARBA" id="ARBA00047715"/>
    </source>
</evidence>
<dbReference type="EC" id="2.3.1.47" evidence="10"/>
<feature type="domain" description="Aminotransferase class I/classII large" evidence="11">
    <location>
        <begin position="47"/>
        <end position="387"/>
    </location>
</feature>
<dbReference type="Proteomes" id="UP001596142">
    <property type="component" value="Unassembled WGS sequence"/>
</dbReference>
<name>A0ABW0YKF4_9BACI</name>
<evidence type="ECO:0000256" key="10">
    <source>
        <dbReference type="NCBIfam" id="TIGR00858"/>
    </source>
</evidence>
<comment type="catalytic activity">
    <reaction evidence="9">
        <text>6-carboxyhexanoyl-[ACP] + L-alanine + H(+) = (8S)-8-amino-7-oxononanoate + holo-[ACP] + CO2</text>
        <dbReference type="Rhea" id="RHEA:42288"/>
        <dbReference type="Rhea" id="RHEA-COMP:9685"/>
        <dbReference type="Rhea" id="RHEA-COMP:9955"/>
        <dbReference type="ChEBI" id="CHEBI:15378"/>
        <dbReference type="ChEBI" id="CHEBI:16526"/>
        <dbReference type="ChEBI" id="CHEBI:57972"/>
        <dbReference type="ChEBI" id="CHEBI:64479"/>
        <dbReference type="ChEBI" id="CHEBI:78846"/>
        <dbReference type="ChEBI" id="CHEBI:149468"/>
        <dbReference type="EC" id="2.3.1.47"/>
    </reaction>
</comment>
<dbReference type="InterPro" id="IPR050087">
    <property type="entry name" value="AON_synthase_class-II"/>
</dbReference>
<dbReference type="InterPro" id="IPR015424">
    <property type="entry name" value="PyrdxlP-dep_Trfase"/>
</dbReference>
<comment type="subunit">
    <text evidence="5">Homodimer.</text>
</comment>
<keyword evidence="6 12" id="KW-0808">Transferase</keyword>